<gene>
    <name evidence="2" type="ORF">J3R30DRAFT_225066</name>
</gene>
<dbReference type="EMBL" id="JAOTPV010000010">
    <property type="protein sequence ID" value="KAJ4477491.1"/>
    <property type="molecule type" value="Genomic_DNA"/>
</dbReference>
<keyword evidence="3" id="KW-1185">Reference proteome</keyword>
<protein>
    <submittedName>
        <fullName evidence="2">Uncharacterized protein</fullName>
    </submittedName>
</protein>
<keyword evidence="1" id="KW-0472">Membrane</keyword>
<sequence>MLYSSFVADMLLLYRCCVIWGSRRFVIASLAIVSFINTVLACAAAYFETPRWQTSNLAIANVIRPVFLTINLVTNLLLTGLIVRECCSKEFGTVFRSLSLAGQPNMVSAVRKIMLA</sequence>
<name>A0A9W9A981_9AGAR</name>
<evidence type="ECO:0000256" key="1">
    <source>
        <dbReference type="SAM" id="Phobius"/>
    </source>
</evidence>
<dbReference type="OrthoDB" id="3226582at2759"/>
<organism evidence="2 3">
    <name type="scientific">Lentinula aciculospora</name>
    <dbReference type="NCBI Taxonomy" id="153920"/>
    <lineage>
        <taxon>Eukaryota</taxon>
        <taxon>Fungi</taxon>
        <taxon>Dikarya</taxon>
        <taxon>Basidiomycota</taxon>
        <taxon>Agaricomycotina</taxon>
        <taxon>Agaricomycetes</taxon>
        <taxon>Agaricomycetidae</taxon>
        <taxon>Agaricales</taxon>
        <taxon>Marasmiineae</taxon>
        <taxon>Omphalotaceae</taxon>
        <taxon>Lentinula</taxon>
    </lineage>
</organism>
<feature type="transmembrane region" description="Helical" evidence="1">
    <location>
        <begin position="25"/>
        <end position="47"/>
    </location>
</feature>
<dbReference type="Proteomes" id="UP001150266">
    <property type="component" value="Unassembled WGS sequence"/>
</dbReference>
<dbReference type="AlphaFoldDB" id="A0A9W9A981"/>
<reference evidence="2" key="1">
    <citation type="submission" date="2022-08" db="EMBL/GenBank/DDBJ databases">
        <title>A Global Phylogenomic Analysis of the Shiitake Genus Lentinula.</title>
        <authorList>
            <consortium name="DOE Joint Genome Institute"/>
            <person name="Sierra-Patev S."/>
            <person name="Min B."/>
            <person name="Naranjo-Ortiz M."/>
            <person name="Looney B."/>
            <person name="Konkel Z."/>
            <person name="Slot J.C."/>
            <person name="Sakamoto Y."/>
            <person name="Steenwyk J.L."/>
            <person name="Rokas A."/>
            <person name="Carro J."/>
            <person name="Camarero S."/>
            <person name="Ferreira P."/>
            <person name="Molpeceres G."/>
            <person name="Ruiz-Duenas F.J."/>
            <person name="Serrano A."/>
            <person name="Henrissat B."/>
            <person name="Drula E."/>
            <person name="Hughes K.W."/>
            <person name="Mata J.L."/>
            <person name="Ishikawa N.K."/>
            <person name="Vargas-Isla R."/>
            <person name="Ushijima S."/>
            <person name="Smith C.A."/>
            <person name="Ahrendt S."/>
            <person name="Andreopoulos W."/>
            <person name="He G."/>
            <person name="Labutti K."/>
            <person name="Lipzen A."/>
            <person name="Ng V."/>
            <person name="Riley R."/>
            <person name="Sandor L."/>
            <person name="Barry K."/>
            <person name="Martinez A.T."/>
            <person name="Xiao Y."/>
            <person name="Gibbons J.G."/>
            <person name="Terashima K."/>
            <person name="Grigoriev I.V."/>
            <person name="Hibbett D.S."/>
        </authorList>
    </citation>
    <scope>NUCLEOTIDE SEQUENCE</scope>
    <source>
        <strain evidence="2">JLM2183</strain>
    </source>
</reference>
<feature type="transmembrane region" description="Helical" evidence="1">
    <location>
        <begin position="62"/>
        <end position="83"/>
    </location>
</feature>
<comment type="caution">
    <text evidence="2">The sequence shown here is derived from an EMBL/GenBank/DDBJ whole genome shotgun (WGS) entry which is preliminary data.</text>
</comment>
<keyword evidence="1" id="KW-0812">Transmembrane</keyword>
<keyword evidence="1" id="KW-1133">Transmembrane helix</keyword>
<evidence type="ECO:0000313" key="2">
    <source>
        <dbReference type="EMBL" id="KAJ4477491.1"/>
    </source>
</evidence>
<proteinExistence type="predicted"/>
<accession>A0A9W9A981</accession>
<evidence type="ECO:0000313" key="3">
    <source>
        <dbReference type="Proteomes" id="UP001150266"/>
    </source>
</evidence>